<dbReference type="GeneID" id="78296755"/>
<evidence type="ECO:0000313" key="8">
    <source>
        <dbReference type="Proteomes" id="UP000245959"/>
    </source>
</evidence>
<organism evidence="7 8">
    <name type="scientific">Victivallis vadensis</name>
    <dbReference type="NCBI Taxonomy" id="172901"/>
    <lineage>
        <taxon>Bacteria</taxon>
        <taxon>Pseudomonadati</taxon>
        <taxon>Lentisphaerota</taxon>
        <taxon>Lentisphaeria</taxon>
        <taxon>Victivallales</taxon>
        <taxon>Victivallaceae</taxon>
        <taxon>Victivallis</taxon>
    </lineage>
</organism>
<dbReference type="Pfam" id="PF08281">
    <property type="entry name" value="Sigma70_r4_2"/>
    <property type="match status" value="1"/>
</dbReference>
<dbReference type="InterPro" id="IPR036388">
    <property type="entry name" value="WH-like_DNA-bd_sf"/>
</dbReference>
<keyword evidence="3" id="KW-0731">Sigma factor</keyword>
<accession>A0A2U1AJP2</accession>
<dbReference type="PANTHER" id="PTHR43133">
    <property type="entry name" value="RNA POLYMERASE ECF-TYPE SIGMA FACTO"/>
    <property type="match status" value="1"/>
</dbReference>
<dbReference type="OrthoDB" id="5244716at2"/>
<comment type="similarity">
    <text evidence="1">Belongs to the sigma-70 factor family. ECF subfamily.</text>
</comment>
<dbReference type="InterPro" id="IPR039425">
    <property type="entry name" value="RNA_pol_sigma-70-like"/>
</dbReference>
<dbReference type="Pfam" id="PF04542">
    <property type="entry name" value="Sigma70_r2"/>
    <property type="match status" value="1"/>
</dbReference>
<keyword evidence="2" id="KW-0805">Transcription regulation</keyword>
<evidence type="ECO:0000256" key="2">
    <source>
        <dbReference type="ARBA" id="ARBA00023015"/>
    </source>
</evidence>
<dbReference type="RefSeq" id="WP_116885484.1">
    <property type="nucleotide sequence ID" value="NZ_CABMMC010000001.1"/>
</dbReference>
<evidence type="ECO:0000313" key="7">
    <source>
        <dbReference type="EMBL" id="PVY36632.1"/>
    </source>
</evidence>
<dbReference type="SUPFAM" id="SSF88946">
    <property type="entry name" value="Sigma2 domain of RNA polymerase sigma factors"/>
    <property type="match status" value="1"/>
</dbReference>
<dbReference type="PANTHER" id="PTHR43133:SF51">
    <property type="entry name" value="RNA POLYMERASE SIGMA FACTOR"/>
    <property type="match status" value="1"/>
</dbReference>
<evidence type="ECO:0000259" key="5">
    <source>
        <dbReference type="Pfam" id="PF04542"/>
    </source>
</evidence>
<dbReference type="NCBIfam" id="TIGR02937">
    <property type="entry name" value="sigma70-ECF"/>
    <property type="match status" value="1"/>
</dbReference>
<dbReference type="Gene3D" id="1.10.10.10">
    <property type="entry name" value="Winged helix-like DNA-binding domain superfamily/Winged helix DNA-binding domain"/>
    <property type="match status" value="1"/>
</dbReference>
<gene>
    <name evidence="7" type="ORF">C8D82_13438</name>
</gene>
<feature type="domain" description="RNA polymerase sigma-70 region 2" evidence="5">
    <location>
        <begin position="11"/>
        <end position="78"/>
    </location>
</feature>
<dbReference type="Proteomes" id="UP000245959">
    <property type="component" value="Unassembled WGS sequence"/>
</dbReference>
<dbReference type="GO" id="GO:0003677">
    <property type="term" value="F:DNA binding"/>
    <property type="evidence" value="ECO:0007669"/>
    <property type="project" value="InterPro"/>
</dbReference>
<reference evidence="7 8" key="1">
    <citation type="submission" date="2018-04" db="EMBL/GenBank/DDBJ databases">
        <title>Genomic Encyclopedia of Type Strains, Phase IV (KMG-IV): sequencing the most valuable type-strain genomes for metagenomic binning, comparative biology and taxonomic classification.</title>
        <authorList>
            <person name="Goeker M."/>
        </authorList>
    </citation>
    <scope>NUCLEOTIDE SEQUENCE [LARGE SCALE GENOMIC DNA]</scope>
    <source>
        <strain evidence="7 8">DSM 14823</strain>
    </source>
</reference>
<dbReference type="InterPro" id="IPR014284">
    <property type="entry name" value="RNA_pol_sigma-70_dom"/>
</dbReference>
<name>A0A2U1AJP2_9BACT</name>
<dbReference type="InterPro" id="IPR013324">
    <property type="entry name" value="RNA_pol_sigma_r3/r4-like"/>
</dbReference>
<evidence type="ECO:0000256" key="3">
    <source>
        <dbReference type="ARBA" id="ARBA00023082"/>
    </source>
</evidence>
<dbReference type="Gene3D" id="1.10.1740.10">
    <property type="match status" value="1"/>
</dbReference>
<dbReference type="InterPro" id="IPR013249">
    <property type="entry name" value="RNA_pol_sigma70_r4_t2"/>
</dbReference>
<proteinExistence type="inferred from homology"/>
<feature type="domain" description="RNA polymerase sigma factor 70 region 4 type 2" evidence="6">
    <location>
        <begin position="101"/>
        <end position="153"/>
    </location>
</feature>
<evidence type="ECO:0000256" key="1">
    <source>
        <dbReference type="ARBA" id="ARBA00010641"/>
    </source>
</evidence>
<dbReference type="AlphaFoldDB" id="A0A2U1AJP2"/>
<dbReference type="SUPFAM" id="SSF88659">
    <property type="entry name" value="Sigma3 and sigma4 domains of RNA polymerase sigma factors"/>
    <property type="match status" value="1"/>
</dbReference>
<evidence type="ECO:0000256" key="4">
    <source>
        <dbReference type="ARBA" id="ARBA00023163"/>
    </source>
</evidence>
<dbReference type="InterPro" id="IPR007627">
    <property type="entry name" value="RNA_pol_sigma70_r2"/>
</dbReference>
<dbReference type="EMBL" id="QEKH01000034">
    <property type="protein sequence ID" value="PVY36632.1"/>
    <property type="molecule type" value="Genomic_DNA"/>
</dbReference>
<comment type="caution">
    <text evidence="7">The sequence shown here is derived from an EMBL/GenBank/DDBJ whole genome shotgun (WGS) entry which is preliminary data.</text>
</comment>
<dbReference type="GO" id="GO:0016987">
    <property type="term" value="F:sigma factor activity"/>
    <property type="evidence" value="ECO:0007669"/>
    <property type="project" value="UniProtKB-KW"/>
</dbReference>
<dbReference type="InterPro" id="IPR013325">
    <property type="entry name" value="RNA_pol_sigma_r2"/>
</dbReference>
<dbReference type="GO" id="GO:0006352">
    <property type="term" value="P:DNA-templated transcription initiation"/>
    <property type="evidence" value="ECO:0007669"/>
    <property type="project" value="InterPro"/>
</dbReference>
<protein>
    <submittedName>
        <fullName evidence="7">RNA polymerase sigma-70 factor (ECF subfamily)</fullName>
    </submittedName>
</protein>
<keyword evidence="8" id="KW-1185">Reference proteome</keyword>
<evidence type="ECO:0000259" key="6">
    <source>
        <dbReference type="Pfam" id="PF08281"/>
    </source>
</evidence>
<sequence>MDDREAVFNHLIDEHLPMLRSVAYRITGNAADTDEAIQLALLSAWKKFDTFRGNAKMSSWVYRITVNASYDILRARERESRKLAAYATTPAVPENDSSDVERLEAAIAELPELYREAIVLGVLSDLDGRTAAERLGCSPNTLYQRIHKAKQLLRQTYREVQYE</sequence>
<keyword evidence="4" id="KW-0804">Transcription</keyword>